<dbReference type="PROSITE" id="PS51186">
    <property type="entry name" value="GNAT"/>
    <property type="match status" value="1"/>
</dbReference>
<organism evidence="2 3">
    <name type="scientific">Stakelama marina</name>
    <dbReference type="NCBI Taxonomy" id="2826939"/>
    <lineage>
        <taxon>Bacteria</taxon>
        <taxon>Pseudomonadati</taxon>
        <taxon>Pseudomonadota</taxon>
        <taxon>Alphaproteobacteria</taxon>
        <taxon>Sphingomonadales</taxon>
        <taxon>Sphingomonadaceae</taxon>
        <taxon>Stakelama</taxon>
    </lineage>
</organism>
<protein>
    <submittedName>
        <fullName evidence="2">GNAT family N-acetyltransferase</fullName>
    </submittedName>
</protein>
<dbReference type="InterPro" id="IPR000182">
    <property type="entry name" value="GNAT_dom"/>
</dbReference>
<sequence length="184" mass="20726">MITTERLVLRPWEDRDRAVFLEQWRDPRVMQFLGPPMSEDEADAAIARQRDCQEQHGHSFWAVERRSDEALLGFCGLKPGGEGTPLYGEIEIGWRLGVEYWGRGYAREAAMASLDWGWRNLAVPRIGAITVEANAPSWGLMKRLGMQRVPGTFKHPAVPDGSPLKTCITYFVDRPETAPETAAV</sequence>
<evidence type="ECO:0000313" key="3">
    <source>
        <dbReference type="Proteomes" id="UP000676996"/>
    </source>
</evidence>
<dbReference type="Proteomes" id="UP000676996">
    <property type="component" value="Unassembled WGS sequence"/>
</dbReference>
<dbReference type="RefSeq" id="WP_284053095.1">
    <property type="nucleotide sequence ID" value="NZ_JAGRQC010000001.1"/>
</dbReference>
<dbReference type="PANTHER" id="PTHR43792:SF1">
    <property type="entry name" value="N-ACETYLTRANSFERASE DOMAIN-CONTAINING PROTEIN"/>
    <property type="match status" value="1"/>
</dbReference>
<gene>
    <name evidence="2" type="ORF">J7S20_04870</name>
</gene>
<dbReference type="InterPro" id="IPR051531">
    <property type="entry name" value="N-acetyltransferase"/>
</dbReference>
<reference evidence="2" key="1">
    <citation type="submission" date="2021-04" db="EMBL/GenBank/DDBJ databases">
        <title>Ouciella asimina sp. nov., isolated from the surface seawater in the hydrothermal field of Okinawa Trough.</title>
        <authorList>
            <person name="Shuang W."/>
        </authorList>
    </citation>
    <scope>NUCLEOTIDE SEQUENCE</scope>
    <source>
        <strain evidence="2">LXI357</strain>
    </source>
</reference>
<evidence type="ECO:0000313" key="2">
    <source>
        <dbReference type="EMBL" id="MBR0551835.1"/>
    </source>
</evidence>
<dbReference type="EMBL" id="JAGRQC010000001">
    <property type="protein sequence ID" value="MBR0551835.1"/>
    <property type="molecule type" value="Genomic_DNA"/>
</dbReference>
<dbReference type="AlphaFoldDB" id="A0A8T4IFK1"/>
<evidence type="ECO:0000259" key="1">
    <source>
        <dbReference type="PROSITE" id="PS51186"/>
    </source>
</evidence>
<name>A0A8T4IFK1_9SPHN</name>
<proteinExistence type="predicted"/>
<dbReference type="PANTHER" id="PTHR43792">
    <property type="entry name" value="GNAT FAMILY, PUTATIVE (AFU_ORTHOLOGUE AFUA_3G00765)-RELATED-RELATED"/>
    <property type="match status" value="1"/>
</dbReference>
<comment type="caution">
    <text evidence="2">The sequence shown here is derived from an EMBL/GenBank/DDBJ whole genome shotgun (WGS) entry which is preliminary data.</text>
</comment>
<accession>A0A8T4IFK1</accession>
<feature type="domain" description="N-acetyltransferase" evidence="1">
    <location>
        <begin position="7"/>
        <end position="165"/>
    </location>
</feature>
<dbReference type="InterPro" id="IPR016181">
    <property type="entry name" value="Acyl_CoA_acyltransferase"/>
</dbReference>
<keyword evidence="3" id="KW-1185">Reference proteome</keyword>
<dbReference type="SUPFAM" id="SSF55729">
    <property type="entry name" value="Acyl-CoA N-acyltransferases (Nat)"/>
    <property type="match status" value="1"/>
</dbReference>
<dbReference type="GO" id="GO:0016747">
    <property type="term" value="F:acyltransferase activity, transferring groups other than amino-acyl groups"/>
    <property type="evidence" value="ECO:0007669"/>
    <property type="project" value="InterPro"/>
</dbReference>
<dbReference type="Gene3D" id="3.40.630.30">
    <property type="match status" value="1"/>
</dbReference>
<dbReference type="Pfam" id="PF13302">
    <property type="entry name" value="Acetyltransf_3"/>
    <property type="match status" value="1"/>
</dbReference>